<dbReference type="Proteomes" id="UP000294535">
    <property type="component" value="Unassembled WGS sequence"/>
</dbReference>
<dbReference type="EMBL" id="SNYF01000005">
    <property type="protein sequence ID" value="TDQ19304.1"/>
    <property type="molecule type" value="Genomic_DNA"/>
</dbReference>
<dbReference type="AlphaFoldDB" id="A0A4R6TCX9"/>
<sequence>MKLLKWSLIMTYFLVLGTQIKAQQFNSDNYLTMPHGTGTFILTYGERNATMYSVFALKPRFELNVQANLFWENKDQPTNRFTSNIYGKYMFWVNKKNNGGGAVFLGIGQSRGYYSESTYSAMHKNYWTAVPITFPLFHDNVFLDLMPGGLIDFDYGNSKKTALGFTYSSRLAIYKIIPRSAIVGEVYGTAGKANSPAEYKAGIRFEPNDFVVVAATYGGRIDGNKASGFELGLMIFTPQFLKKDFIKNNDIKYD</sequence>
<evidence type="ECO:0000313" key="2">
    <source>
        <dbReference type="Proteomes" id="UP000294535"/>
    </source>
</evidence>
<name>A0A4R6TCX9_9BACT</name>
<comment type="caution">
    <text evidence="1">The sequence shown here is derived from an EMBL/GenBank/DDBJ whole genome shotgun (WGS) entry which is preliminary data.</text>
</comment>
<reference evidence="1 2" key="1">
    <citation type="submission" date="2019-03" db="EMBL/GenBank/DDBJ databases">
        <title>Genomic Encyclopedia of Type Strains, Phase III (KMG-III): the genomes of soil and plant-associated and newly described type strains.</title>
        <authorList>
            <person name="Whitman W."/>
        </authorList>
    </citation>
    <scope>NUCLEOTIDE SEQUENCE [LARGE SCALE GENOMIC DNA]</scope>
    <source>
        <strain evidence="1 2">CECT 8446</strain>
    </source>
</reference>
<dbReference type="OrthoDB" id="680231at2"/>
<dbReference type="RefSeq" id="WP_133553488.1">
    <property type="nucleotide sequence ID" value="NZ_SNYF01000005.1"/>
</dbReference>
<evidence type="ECO:0000313" key="1">
    <source>
        <dbReference type="EMBL" id="TDQ19304.1"/>
    </source>
</evidence>
<accession>A0A4R6TCX9</accession>
<protein>
    <submittedName>
        <fullName evidence="1">Uncharacterized protein</fullName>
    </submittedName>
</protein>
<keyword evidence="2" id="KW-1185">Reference proteome</keyword>
<gene>
    <name evidence="1" type="ORF">DFQ04_1125</name>
</gene>
<organism evidence="1 2">
    <name type="scientific">Algoriphagus boseongensis</name>
    <dbReference type="NCBI Taxonomy" id="1442587"/>
    <lineage>
        <taxon>Bacteria</taxon>
        <taxon>Pseudomonadati</taxon>
        <taxon>Bacteroidota</taxon>
        <taxon>Cytophagia</taxon>
        <taxon>Cytophagales</taxon>
        <taxon>Cyclobacteriaceae</taxon>
        <taxon>Algoriphagus</taxon>
    </lineage>
</organism>
<proteinExistence type="predicted"/>